<proteinExistence type="predicted"/>
<name>A0ABT5S6C9_9FLAO</name>
<reference evidence="1" key="1">
    <citation type="submission" date="2023-02" db="EMBL/GenBank/DDBJ databases">
        <title>Polaribacter ponticola sp. nov., isolated from seawater.</title>
        <authorList>
            <person name="Baek J.H."/>
            <person name="Kim J.M."/>
            <person name="Choi D.G."/>
            <person name="Jeon C.O."/>
        </authorList>
    </citation>
    <scope>NUCLEOTIDE SEQUENCE</scope>
    <source>
        <strain evidence="1">MSW5</strain>
    </source>
</reference>
<comment type="caution">
    <text evidence="1">The sequence shown here is derived from an EMBL/GenBank/DDBJ whole genome shotgun (WGS) entry which is preliminary data.</text>
</comment>
<protein>
    <submittedName>
        <fullName evidence="1">Uncharacterized protein</fullName>
    </submittedName>
</protein>
<organism evidence="1 2">
    <name type="scientific">Polaribacter ponticola</name>
    <dbReference type="NCBI Taxonomy" id="2978475"/>
    <lineage>
        <taxon>Bacteria</taxon>
        <taxon>Pseudomonadati</taxon>
        <taxon>Bacteroidota</taxon>
        <taxon>Flavobacteriia</taxon>
        <taxon>Flavobacteriales</taxon>
        <taxon>Flavobacteriaceae</taxon>
    </lineage>
</organism>
<evidence type="ECO:0000313" key="2">
    <source>
        <dbReference type="Proteomes" id="UP001151478"/>
    </source>
</evidence>
<evidence type="ECO:0000313" key="1">
    <source>
        <dbReference type="EMBL" id="MDD7913653.1"/>
    </source>
</evidence>
<gene>
    <name evidence="1" type="ORF">N5A56_004130</name>
</gene>
<keyword evidence="2" id="KW-1185">Reference proteome</keyword>
<dbReference type="RefSeq" id="WP_265726254.1">
    <property type="nucleotide sequence ID" value="NZ_JAOSLC020000002.1"/>
</dbReference>
<dbReference type="Proteomes" id="UP001151478">
    <property type="component" value="Unassembled WGS sequence"/>
</dbReference>
<accession>A0ABT5S6C9</accession>
<sequence length="171" mass="19471">MKKIFLSILFLGVVNLSFTQENTIKFPNNVLGVYKGDLKINNSKGSQIIPMEFHIKKTDSLHKFDYIIIYNNSPRNYTLVVKDKEKGIFEIDENNGIILPAKLSDNTLYSFFEVQGNFLSSRLNFTSNFLNFEILFTATKNKIKTGGTSKEIPLVYGFPISTVQKATLLKQ</sequence>
<dbReference type="EMBL" id="JAOSLC020000002">
    <property type="protein sequence ID" value="MDD7913653.1"/>
    <property type="molecule type" value="Genomic_DNA"/>
</dbReference>